<dbReference type="PROSITE" id="PS50227">
    <property type="entry name" value="G_PROTEIN_RECEP_F2_3"/>
    <property type="match status" value="1"/>
</dbReference>
<keyword evidence="7" id="KW-0297">G-protein coupled receptor</keyword>
<feature type="transmembrane region" description="Helical" evidence="11">
    <location>
        <begin position="321"/>
        <end position="343"/>
    </location>
</feature>
<comment type="caution">
    <text evidence="14">The sequence shown here is derived from an EMBL/GenBank/DDBJ whole genome shotgun (WGS) entry which is preliminary data.</text>
</comment>
<feature type="domain" description="G-protein coupled receptors family 2 profile 1" evidence="12">
    <location>
        <begin position="9"/>
        <end position="89"/>
    </location>
</feature>
<dbReference type="EMBL" id="CAWYQH010000099">
    <property type="protein sequence ID" value="CAK8685324.1"/>
    <property type="molecule type" value="Genomic_DNA"/>
</dbReference>
<evidence type="ECO:0000256" key="2">
    <source>
        <dbReference type="ARBA" id="ARBA00005314"/>
    </source>
</evidence>
<evidence type="ECO:0000256" key="11">
    <source>
        <dbReference type="SAM" id="Phobius"/>
    </source>
</evidence>
<keyword evidence="9" id="KW-0675">Receptor</keyword>
<evidence type="ECO:0000313" key="15">
    <source>
        <dbReference type="Proteomes" id="UP001642483"/>
    </source>
</evidence>
<keyword evidence="3" id="KW-1003">Cell membrane</keyword>
<evidence type="ECO:0000256" key="3">
    <source>
        <dbReference type="ARBA" id="ARBA00022475"/>
    </source>
</evidence>
<evidence type="ECO:0000313" key="14">
    <source>
        <dbReference type="EMBL" id="CAK8685324.1"/>
    </source>
</evidence>
<feature type="domain" description="G-protein coupled receptors family 2 profile 2" evidence="13">
    <location>
        <begin position="99"/>
        <end position="345"/>
    </location>
</feature>
<dbReference type="PANTHER" id="PTHR45620:SF42">
    <property type="entry name" value="G-PROTEIN COUPLED RECEPTOR SEB-2"/>
    <property type="match status" value="1"/>
</dbReference>
<dbReference type="InterPro" id="IPR017981">
    <property type="entry name" value="GPCR_2-like_7TM"/>
</dbReference>
<feature type="transmembrane region" description="Helical" evidence="11">
    <location>
        <begin position="98"/>
        <end position="121"/>
    </location>
</feature>
<keyword evidence="15" id="KW-1185">Reference proteome</keyword>
<dbReference type="PANTHER" id="PTHR45620">
    <property type="entry name" value="PDF RECEPTOR-LIKE PROTEIN-RELATED"/>
    <property type="match status" value="1"/>
</dbReference>
<keyword evidence="4 11" id="KW-0812">Transmembrane</keyword>
<evidence type="ECO:0000256" key="7">
    <source>
        <dbReference type="ARBA" id="ARBA00023040"/>
    </source>
</evidence>
<dbReference type="Gene3D" id="4.10.1240.10">
    <property type="entry name" value="GPCR, family 2, extracellular hormone receptor domain"/>
    <property type="match status" value="1"/>
</dbReference>
<feature type="transmembrane region" description="Helical" evidence="11">
    <location>
        <begin position="243"/>
        <end position="267"/>
    </location>
</feature>
<keyword evidence="10" id="KW-0807">Transducer</keyword>
<dbReference type="SMART" id="SM00008">
    <property type="entry name" value="HormR"/>
    <property type="match status" value="1"/>
</dbReference>
<feature type="transmembrane region" description="Helical" evidence="11">
    <location>
        <begin position="181"/>
        <end position="200"/>
    </location>
</feature>
<dbReference type="Gene3D" id="1.20.1070.10">
    <property type="entry name" value="Rhodopsin 7-helix transmembrane proteins"/>
    <property type="match status" value="1"/>
</dbReference>
<dbReference type="InterPro" id="IPR000832">
    <property type="entry name" value="GPCR_2_secretin-like"/>
</dbReference>
<comment type="similarity">
    <text evidence="2">Belongs to the G-protein coupled receptor 2 family.</text>
</comment>
<dbReference type="InterPro" id="IPR001879">
    <property type="entry name" value="GPCR_2_extracellular_dom"/>
</dbReference>
<keyword evidence="5" id="KW-0732">Signal</keyword>
<accession>A0ABP0G3H7</accession>
<keyword evidence="6 11" id="KW-1133">Transmembrane helix</keyword>
<comment type="subcellular location">
    <subcellularLocation>
        <location evidence="1">Cell membrane</location>
        <topology evidence="1">Multi-pass membrane protein</topology>
    </subcellularLocation>
</comment>
<name>A0ABP0G3H7_CLALP</name>
<dbReference type="SUPFAM" id="SSF111418">
    <property type="entry name" value="Hormone receptor domain"/>
    <property type="match status" value="1"/>
</dbReference>
<organism evidence="14 15">
    <name type="scientific">Clavelina lepadiformis</name>
    <name type="common">Light-bulb sea squirt</name>
    <name type="synonym">Ascidia lepadiformis</name>
    <dbReference type="NCBI Taxonomy" id="159417"/>
    <lineage>
        <taxon>Eukaryota</taxon>
        <taxon>Metazoa</taxon>
        <taxon>Chordata</taxon>
        <taxon>Tunicata</taxon>
        <taxon>Ascidiacea</taxon>
        <taxon>Aplousobranchia</taxon>
        <taxon>Clavelinidae</taxon>
        <taxon>Clavelina</taxon>
    </lineage>
</organism>
<dbReference type="InterPro" id="IPR036445">
    <property type="entry name" value="GPCR_2_extracell_dom_sf"/>
</dbReference>
<feature type="transmembrane region" description="Helical" evidence="11">
    <location>
        <begin position="207"/>
        <end position="231"/>
    </location>
</feature>
<dbReference type="PRINTS" id="PR01350">
    <property type="entry name" value="CTRFAMILY"/>
</dbReference>
<evidence type="ECO:0000259" key="12">
    <source>
        <dbReference type="PROSITE" id="PS50227"/>
    </source>
</evidence>
<evidence type="ECO:0008006" key="16">
    <source>
        <dbReference type="Google" id="ProtNLM"/>
    </source>
</evidence>
<dbReference type="SUPFAM" id="SSF81321">
    <property type="entry name" value="Family A G protein-coupled receptor-like"/>
    <property type="match status" value="1"/>
</dbReference>
<evidence type="ECO:0000256" key="1">
    <source>
        <dbReference type="ARBA" id="ARBA00004651"/>
    </source>
</evidence>
<feature type="transmembrane region" description="Helical" evidence="11">
    <location>
        <begin position="142"/>
        <end position="161"/>
    </location>
</feature>
<proteinExistence type="inferred from homology"/>
<dbReference type="PRINTS" id="PR00249">
    <property type="entry name" value="GPCRSECRETIN"/>
</dbReference>
<keyword evidence="8 11" id="KW-0472">Membrane</keyword>
<dbReference type="InterPro" id="IPR050332">
    <property type="entry name" value="GPCR_2"/>
</dbReference>
<feature type="transmembrane region" description="Helical" evidence="11">
    <location>
        <begin position="288"/>
        <end position="309"/>
    </location>
</feature>
<dbReference type="Proteomes" id="UP001642483">
    <property type="component" value="Unassembled WGS sequence"/>
</dbReference>
<dbReference type="PROSITE" id="PS50261">
    <property type="entry name" value="G_PROTEIN_RECEP_F2_4"/>
    <property type="match status" value="1"/>
</dbReference>
<dbReference type="Pfam" id="PF00002">
    <property type="entry name" value="7tm_2"/>
    <property type="match status" value="1"/>
</dbReference>
<evidence type="ECO:0000256" key="4">
    <source>
        <dbReference type="ARBA" id="ARBA00022692"/>
    </source>
</evidence>
<evidence type="ECO:0000256" key="6">
    <source>
        <dbReference type="ARBA" id="ARBA00022989"/>
    </source>
</evidence>
<dbReference type="Pfam" id="PF02793">
    <property type="entry name" value="HRM"/>
    <property type="match status" value="1"/>
</dbReference>
<evidence type="ECO:0000256" key="5">
    <source>
        <dbReference type="ARBA" id="ARBA00022729"/>
    </source>
</evidence>
<evidence type="ECO:0000259" key="13">
    <source>
        <dbReference type="PROSITE" id="PS50261"/>
    </source>
</evidence>
<evidence type="ECO:0000256" key="10">
    <source>
        <dbReference type="ARBA" id="ARBA00023224"/>
    </source>
</evidence>
<evidence type="ECO:0000256" key="9">
    <source>
        <dbReference type="ARBA" id="ARBA00023170"/>
    </source>
</evidence>
<dbReference type="InterPro" id="IPR003287">
    <property type="entry name" value="GPCR_2_calcitonin_rcpt_fam"/>
</dbReference>
<protein>
    <recommendedName>
        <fullName evidence="16">Calcitonin gene-related peptide type 1 receptor</fullName>
    </recommendedName>
</protein>
<reference evidence="14 15" key="1">
    <citation type="submission" date="2024-02" db="EMBL/GenBank/DDBJ databases">
        <authorList>
            <person name="Daric V."/>
            <person name="Darras S."/>
        </authorList>
    </citation>
    <scope>NUCLEOTIDE SEQUENCE [LARGE SCALE GENOMIC DNA]</scope>
</reference>
<gene>
    <name evidence="14" type="ORF">CVLEPA_LOCUS16458</name>
</gene>
<sequence>MTGREEQFYCIQNAQAKLGAYGCPEVWDGILCWPEQPPSSIAIHPCPLPDTRFIAEGFASKTCDSAGIWLRSSTFNKTWTNYTMCSVFENNEYQDSWLLLYIALAGYGVSTISLILALIVFCKFRSLHCQRVTLHKHLFISYIINAVVGAFWLISAASTHNTQVYCKLLNVLNQFTQLSNYFWMLCEGIYLHGIVITSVFRTKQKMFVFILLGWGFPLIPSGLYMLASFLYDNTNCWIEHDTAVLFVVHGPIYAALLMNFGILLNLLRVLSAKLQTPHQNISRSYAPAVRAALVLMLLLGTHHIILTFITLTNKTKSVQEVVMYIEVILNVFQGFVVSIIFCFSHNEVIQKFSFFLTRICRQRPDVGDLSETSAIALRSCYNTSFQDIQPVTQLEVTIDKKGREKNTLLMTPHTCMSERV</sequence>
<evidence type="ECO:0000256" key="8">
    <source>
        <dbReference type="ARBA" id="ARBA00023136"/>
    </source>
</evidence>